<evidence type="ECO:0000256" key="1">
    <source>
        <dbReference type="SAM" id="SignalP"/>
    </source>
</evidence>
<feature type="signal peptide" evidence="1">
    <location>
        <begin position="1"/>
        <end position="17"/>
    </location>
</feature>
<keyword evidence="1" id="KW-0732">Signal</keyword>
<feature type="chain" id="PRO_5014908604" evidence="1">
    <location>
        <begin position="18"/>
        <end position="70"/>
    </location>
</feature>
<accession>A0A2M4DHX0</accession>
<dbReference type="AlphaFoldDB" id="A0A2M4DHX0"/>
<proteinExistence type="predicted"/>
<dbReference type="EMBL" id="GGFL01012984">
    <property type="protein sequence ID" value="MBW77162.1"/>
    <property type="molecule type" value="Transcribed_RNA"/>
</dbReference>
<evidence type="ECO:0000313" key="2">
    <source>
        <dbReference type="EMBL" id="MBW77162.1"/>
    </source>
</evidence>
<organism evidence="2">
    <name type="scientific">Anopheles darlingi</name>
    <name type="common">Mosquito</name>
    <dbReference type="NCBI Taxonomy" id="43151"/>
    <lineage>
        <taxon>Eukaryota</taxon>
        <taxon>Metazoa</taxon>
        <taxon>Ecdysozoa</taxon>
        <taxon>Arthropoda</taxon>
        <taxon>Hexapoda</taxon>
        <taxon>Insecta</taxon>
        <taxon>Pterygota</taxon>
        <taxon>Neoptera</taxon>
        <taxon>Endopterygota</taxon>
        <taxon>Diptera</taxon>
        <taxon>Nematocera</taxon>
        <taxon>Culicoidea</taxon>
        <taxon>Culicidae</taxon>
        <taxon>Anophelinae</taxon>
        <taxon>Anopheles</taxon>
    </lineage>
</organism>
<protein>
    <submittedName>
        <fullName evidence="2">Putative secreted protein</fullName>
    </submittedName>
</protein>
<reference evidence="2" key="1">
    <citation type="submission" date="2018-01" db="EMBL/GenBank/DDBJ databases">
        <title>An insight into the sialome of Amazonian anophelines.</title>
        <authorList>
            <person name="Ribeiro J.M."/>
            <person name="Scarpassa V."/>
            <person name="Calvo E."/>
        </authorList>
    </citation>
    <scope>NUCLEOTIDE SEQUENCE</scope>
</reference>
<sequence length="70" mass="8114">MILLLFSYMGAIECSRAWETGKMPKCTKLTNKLQNGTNITKHRVLRERRSGYHVAKQLNQLRRSGSLCKF</sequence>
<name>A0A2M4DHX0_ANODA</name>